<reference evidence="1" key="1">
    <citation type="submission" date="2014-09" db="EMBL/GenBank/DDBJ databases">
        <authorList>
            <person name="Magalhaes I.L.F."/>
            <person name="Oliveira U."/>
            <person name="Santos F.R."/>
            <person name="Vidigal T.H.D.A."/>
            <person name="Brescovit A.D."/>
            <person name="Santos A.J."/>
        </authorList>
    </citation>
    <scope>NUCLEOTIDE SEQUENCE</scope>
    <source>
        <tissue evidence="1">Shoot tissue taken approximately 20 cm above the soil surface</tissue>
    </source>
</reference>
<proteinExistence type="predicted"/>
<dbReference type="AlphaFoldDB" id="A0A0A9CSG8"/>
<evidence type="ECO:0000313" key="1">
    <source>
        <dbReference type="EMBL" id="JAD76335.1"/>
    </source>
</evidence>
<sequence length="54" mass="6054">MAGLKLKGLKLHKARFEKGGIVGSLHMLRIIGYSLLPNNLEFPLRTSPDKFPCF</sequence>
<protein>
    <submittedName>
        <fullName evidence="1">Uncharacterized protein</fullName>
    </submittedName>
</protein>
<reference evidence="1" key="2">
    <citation type="journal article" date="2015" name="Data Brief">
        <title>Shoot transcriptome of the giant reed, Arundo donax.</title>
        <authorList>
            <person name="Barrero R.A."/>
            <person name="Guerrero F.D."/>
            <person name="Moolhuijzen P."/>
            <person name="Goolsby J.A."/>
            <person name="Tidwell J."/>
            <person name="Bellgard S.E."/>
            <person name="Bellgard M.I."/>
        </authorList>
    </citation>
    <scope>NUCLEOTIDE SEQUENCE</scope>
    <source>
        <tissue evidence="1">Shoot tissue taken approximately 20 cm above the soil surface</tissue>
    </source>
</reference>
<dbReference type="EMBL" id="GBRH01221560">
    <property type="protein sequence ID" value="JAD76335.1"/>
    <property type="molecule type" value="Transcribed_RNA"/>
</dbReference>
<name>A0A0A9CSG8_ARUDO</name>
<accession>A0A0A9CSG8</accession>
<organism evidence="1">
    <name type="scientific">Arundo donax</name>
    <name type="common">Giant reed</name>
    <name type="synonym">Donax arundinaceus</name>
    <dbReference type="NCBI Taxonomy" id="35708"/>
    <lineage>
        <taxon>Eukaryota</taxon>
        <taxon>Viridiplantae</taxon>
        <taxon>Streptophyta</taxon>
        <taxon>Embryophyta</taxon>
        <taxon>Tracheophyta</taxon>
        <taxon>Spermatophyta</taxon>
        <taxon>Magnoliopsida</taxon>
        <taxon>Liliopsida</taxon>
        <taxon>Poales</taxon>
        <taxon>Poaceae</taxon>
        <taxon>PACMAD clade</taxon>
        <taxon>Arundinoideae</taxon>
        <taxon>Arundineae</taxon>
        <taxon>Arundo</taxon>
    </lineage>
</organism>